<reference evidence="2 3" key="1">
    <citation type="submission" date="2018-11" db="EMBL/GenBank/DDBJ databases">
        <authorList>
            <person name="Criscuolo A."/>
        </authorList>
    </citation>
    <scope>NUCLEOTIDE SEQUENCE [LARGE SCALE GENOMIC DNA]</scope>
    <source>
        <strain evidence="2">ACIP111625</strain>
    </source>
</reference>
<accession>A0A3P5X4U7</accession>
<evidence type="ECO:0000313" key="2">
    <source>
        <dbReference type="EMBL" id="VDC23257.1"/>
    </source>
</evidence>
<protein>
    <recommendedName>
        <fullName evidence="1">Hedgehog/Intein (Hint) domain-containing protein</fullName>
    </recommendedName>
</protein>
<dbReference type="AlphaFoldDB" id="A0A3P5X4U7"/>
<dbReference type="OrthoDB" id="6305173at2"/>
<evidence type="ECO:0000313" key="3">
    <source>
        <dbReference type="Proteomes" id="UP000277498"/>
    </source>
</evidence>
<gene>
    <name evidence="2" type="ORF">XINFAN_00951</name>
</gene>
<dbReference type="Proteomes" id="UP000277498">
    <property type="component" value="Unassembled WGS sequence"/>
</dbReference>
<dbReference type="InterPro" id="IPR028992">
    <property type="entry name" value="Hedgehog/Intein_dom"/>
</dbReference>
<dbReference type="EMBL" id="UXAW01000048">
    <property type="protein sequence ID" value="VDC23257.1"/>
    <property type="molecule type" value="Genomic_DNA"/>
</dbReference>
<feature type="domain" description="Hedgehog/Intein (Hint)" evidence="1">
    <location>
        <begin position="182"/>
        <end position="304"/>
    </location>
</feature>
<evidence type="ECO:0000259" key="1">
    <source>
        <dbReference type="Pfam" id="PF13403"/>
    </source>
</evidence>
<keyword evidence="3" id="KW-1185">Reference proteome</keyword>
<dbReference type="RefSeq" id="WP_124085377.1">
    <property type="nucleotide sequence ID" value="NZ_UXAW01000048.1"/>
</dbReference>
<proteinExistence type="predicted"/>
<dbReference type="Pfam" id="PF13403">
    <property type="entry name" value="Hint_2"/>
    <property type="match status" value="1"/>
</dbReference>
<sequence>MNRQPDKPDRLSECAGLSVAGSGWLMLSGQSAPARLPDRLDRGRLSIELSWPLPQDVLLDWQAGEQTLSLFHHPRTGLALLWREGECALRLRLAAPLPCTTRAARLDLSWEAGAWSLRLEDAAGREIARARPPRGQPPAGLPGAALAALCRGDGIRRRDLSVLWFGLSDGVLPARSPWIGRATPIDTPAGPVAAGALQTGDWIFTRDAGPVRLRGVRHFEMPSRGSHAAVILRAPWFARRADLLVSADQMIALRGSEIEYLFDSEEIVVAAGSLIDGKAALADQRRDTTPCLALDTGGPHLIEADGCCLMATGPAEAPARVLEDYEALSLLSALARMRP</sequence>
<name>A0A3P5X4U7_9RHOB</name>
<organism evidence="2 3">
    <name type="scientific">Pseudogemmobacter humi</name>
    <dbReference type="NCBI Taxonomy" id="2483812"/>
    <lineage>
        <taxon>Bacteria</taxon>
        <taxon>Pseudomonadati</taxon>
        <taxon>Pseudomonadota</taxon>
        <taxon>Alphaproteobacteria</taxon>
        <taxon>Rhodobacterales</taxon>
        <taxon>Paracoccaceae</taxon>
        <taxon>Pseudogemmobacter</taxon>
    </lineage>
</organism>